<sequence>MDLKMTDVETIADVVTMGVQGHDAQAVAERARRTQDTLQALRAGTAQSALAETWSAREVEPTLTAAGGDLRKLFDDRYAMGYLHSDLARHVDDDVYYGLDEDVDEEGNAITVVAPFGVGASERAQDAITELERVLEERGAIPDTQQRRAANRALWAQAEATAAQLLPEASQDTLHIEVDAIAGTARIRPDAPGQEEQHTITVTTSGIIMMGAPADDYDSYDDYMDNDEAPAQGYDAGRIRSMVALASSPDPTQTTTAGSADLATPPAARVQEAQLRGATL</sequence>
<name>A0A1L7RP72_9ACTO</name>
<protein>
    <submittedName>
        <fullName evidence="1">Uncharacterized protein</fullName>
    </submittedName>
</protein>
<evidence type="ECO:0000313" key="1">
    <source>
        <dbReference type="EMBL" id="CED91308.1"/>
    </source>
</evidence>
<accession>A0A1L7RP72</accession>
<dbReference type="EMBL" id="LK995500">
    <property type="protein sequence ID" value="CED91308.1"/>
    <property type="molecule type" value="Genomic_DNA"/>
</dbReference>
<gene>
    <name evidence="1" type="ORF">AAM4_1476</name>
</gene>
<reference evidence="1" key="1">
    <citation type="submission" date="2014-07" db="EMBL/GenBank/DDBJ databases">
        <authorList>
            <person name="Zhang J.E."/>
            <person name="Yang H."/>
            <person name="Guo J."/>
            <person name="Deng Z."/>
            <person name="Luo H."/>
            <person name="Luo M."/>
            <person name="Zhao B."/>
        </authorList>
    </citation>
    <scope>NUCLEOTIDE SEQUENCE</scope>
    <source>
        <strain evidence="1">AM4</strain>
    </source>
</reference>
<dbReference type="AlphaFoldDB" id="A0A1L7RP72"/>
<proteinExistence type="predicted"/>
<dbReference type="RefSeq" id="WP_210580128.1">
    <property type="nucleotide sequence ID" value="NZ_LK995500.1"/>
</dbReference>
<organism evidence="1">
    <name type="scientific">Actinomyces succiniciruminis</name>
    <dbReference type="NCBI Taxonomy" id="1522002"/>
    <lineage>
        <taxon>Bacteria</taxon>
        <taxon>Bacillati</taxon>
        <taxon>Actinomycetota</taxon>
        <taxon>Actinomycetes</taxon>
        <taxon>Actinomycetales</taxon>
        <taxon>Actinomycetaceae</taxon>
        <taxon>Actinomyces</taxon>
    </lineage>
</organism>